<dbReference type="InterPro" id="IPR011990">
    <property type="entry name" value="TPR-like_helical_dom_sf"/>
</dbReference>
<dbReference type="PANTHER" id="PTHR11102">
    <property type="entry name" value="SEL-1-LIKE PROTEIN"/>
    <property type="match status" value="1"/>
</dbReference>
<dbReference type="EMBL" id="JACIIV010000003">
    <property type="protein sequence ID" value="MBB6226358.1"/>
    <property type="molecule type" value="Genomic_DNA"/>
</dbReference>
<dbReference type="Gene3D" id="1.25.40.10">
    <property type="entry name" value="Tetratricopeptide repeat domain"/>
    <property type="match status" value="1"/>
</dbReference>
<feature type="chain" id="PRO_5032825800" description="Sel1 repeat family protein" evidence="1">
    <location>
        <begin position="20"/>
        <end position="151"/>
    </location>
</feature>
<sequence>MGLFASLLMAATAASLLQAGVDAHERGDYAAARAALKPLAAQGSAAAETLLGGMAARGQGVRRDPAAAAAWWLRAAHRGYAPAQLALARAMADGRGVSQDPAAAWSWARRAEAAGGPVGAQAAQLAKRLEQQLPPARRAALDAETWVAWPG</sequence>
<gene>
    <name evidence="2" type="ORF">FHS79_000512</name>
</gene>
<dbReference type="AlphaFoldDB" id="A0A841LBH7"/>
<feature type="signal peptide" evidence="1">
    <location>
        <begin position="1"/>
        <end position="19"/>
    </location>
</feature>
<evidence type="ECO:0000313" key="2">
    <source>
        <dbReference type="EMBL" id="MBB6226358.1"/>
    </source>
</evidence>
<dbReference type="SMART" id="SM00671">
    <property type="entry name" value="SEL1"/>
    <property type="match status" value="2"/>
</dbReference>
<dbReference type="InterPro" id="IPR050767">
    <property type="entry name" value="Sel1_AlgK"/>
</dbReference>
<evidence type="ECO:0000313" key="3">
    <source>
        <dbReference type="Proteomes" id="UP000538147"/>
    </source>
</evidence>
<evidence type="ECO:0008006" key="4">
    <source>
        <dbReference type="Google" id="ProtNLM"/>
    </source>
</evidence>
<reference evidence="2 3" key="1">
    <citation type="submission" date="2020-08" db="EMBL/GenBank/DDBJ databases">
        <title>Genomic Encyclopedia of Type Strains, Phase IV (KMG-IV): sequencing the most valuable type-strain genomes for metagenomic binning, comparative biology and taxonomic classification.</title>
        <authorList>
            <person name="Goeker M."/>
        </authorList>
    </citation>
    <scope>NUCLEOTIDE SEQUENCE [LARGE SCALE GENOMIC DNA]</scope>
    <source>
        <strain evidence="2 3">DSM 102189</strain>
    </source>
</reference>
<dbReference type="Proteomes" id="UP000538147">
    <property type="component" value="Unassembled WGS sequence"/>
</dbReference>
<dbReference type="Pfam" id="PF08238">
    <property type="entry name" value="Sel1"/>
    <property type="match status" value="2"/>
</dbReference>
<protein>
    <recommendedName>
        <fullName evidence="4">Sel1 repeat family protein</fullName>
    </recommendedName>
</protein>
<proteinExistence type="predicted"/>
<keyword evidence="1" id="KW-0732">Signal</keyword>
<comment type="caution">
    <text evidence="2">The sequence shown here is derived from an EMBL/GenBank/DDBJ whole genome shotgun (WGS) entry which is preliminary data.</text>
</comment>
<accession>A0A841LBH7</accession>
<evidence type="ECO:0000256" key="1">
    <source>
        <dbReference type="SAM" id="SignalP"/>
    </source>
</evidence>
<dbReference type="PANTHER" id="PTHR11102:SF160">
    <property type="entry name" value="ERAD-ASSOCIATED E3 UBIQUITIN-PROTEIN LIGASE COMPONENT HRD3"/>
    <property type="match status" value="1"/>
</dbReference>
<dbReference type="InterPro" id="IPR006597">
    <property type="entry name" value="Sel1-like"/>
</dbReference>
<dbReference type="RefSeq" id="WP_184194903.1">
    <property type="nucleotide sequence ID" value="NZ_JACIIV010000003.1"/>
</dbReference>
<organism evidence="2 3">
    <name type="scientific">Polymorphobacter multimanifer</name>
    <dbReference type="NCBI Taxonomy" id="1070431"/>
    <lineage>
        <taxon>Bacteria</taxon>
        <taxon>Pseudomonadati</taxon>
        <taxon>Pseudomonadota</taxon>
        <taxon>Alphaproteobacteria</taxon>
        <taxon>Sphingomonadales</taxon>
        <taxon>Sphingosinicellaceae</taxon>
        <taxon>Polymorphobacter</taxon>
    </lineage>
</organism>
<name>A0A841LBH7_9SPHN</name>
<keyword evidence="3" id="KW-1185">Reference proteome</keyword>
<dbReference type="SUPFAM" id="SSF81901">
    <property type="entry name" value="HCP-like"/>
    <property type="match status" value="1"/>
</dbReference>